<dbReference type="OrthoDB" id="1425703at2"/>
<dbReference type="AlphaFoldDB" id="A0A212T5G8"/>
<evidence type="ECO:0000313" key="2">
    <source>
        <dbReference type="Proteomes" id="UP000198122"/>
    </source>
</evidence>
<protein>
    <submittedName>
        <fullName evidence="1">EcsC protein family protein</fullName>
    </submittedName>
</protein>
<dbReference type="RefSeq" id="WP_088817409.1">
    <property type="nucleotide sequence ID" value="NZ_FYEZ01000001.1"/>
</dbReference>
<keyword evidence="2" id="KW-1185">Reference proteome</keyword>
<dbReference type="Proteomes" id="UP000198122">
    <property type="component" value="Unassembled WGS sequence"/>
</dbReference>
<reference evidence="1 2" key="1">
    <citation type="submission" date="2017-06" db="EMBL/GenBank/DDBJ databases">
        <authorList>
            <person name="Kim H.J."/>
            <person name="Triplett B.A."/>
        </authorList>
    </citation>
    <scope>NUCLEOTIDE SEQUENCE [LARGE SCALE GENOMIC DNA]</scope>
    <source>
        <strain evidence="1 2">DSM 22179</strain>
    </source>
</reference>
<sequence>MGIFSFGKDTETKQLERRAAAEAAMQAQDPGMADKAARAMADRLLKLGIDGVGPVDSAKETAEKALLEAKGDRGRAEEIIAKQHFRKIAAGGFVTGLGGLITMPVAIPANILEFYLLTTRAIASIAHLRGHDVDQPELRSAVLLSLIGSDARDVLVAAGLPGTIAGGGRLSSLASRQLPAPVLMVVNKAVGFRLVAQGGQKILSRLGKLIPVAGGVIGAGLDSYLFNQILDNARTEFPAKA</sequence>
<gene>
    <name evidence="1" type="ORF">SAMN05445756_0394</name>
</gene>
<evidence type="ECO:0000313" key="1">
    <source>
        <dbReference type="EMBL" id="SNC61004.1"/>
    </source>
</evidence>
<accession>A0A212T5G8</accession>
<organism evidence="1 2">
    <name type="scientific">Kytococcus aerolatus</name>
    <dbReference type="NCBI Taxonomy" id="592308"/>
    <lineage>
        <taxon>Bacteria</taxon>
        <taxon>Bacillati</taxon>
        <taxon>Actinomycetota</taxon>
        <taxon>Actinomycetes</taxon>
        <taxon>Micrococcales</taxon>
        <taxon>Kytococcaceae</taxon>
        <taxon>Kytococcus</taxon>
    </lineage>
</organism>
<dbReference type="EMBL" id="FYEZ01000001">
    <property type="protein sequence ID" value="SNC61004.1"/>
    <property type="molecule type" value="Genomic_DNA"/>
</dbReference>
<proteinExistence type="predicted"/>
<name>A0A212T5G8_9MICO</name>